<proteinExistence type="predicted"/>
<evidence type="ECO:0000313" key="1">
    <source>
        <dbReference type="EMBL" id="MDT7042428.1"/>
    </source>
</evidence>
<gene>
    <name evidence="1" type="ORF">PPG34_08690</name>
</gene>
<dbReference type="Proteomes" id="UP001250932">
    <property type="component" value="Unassembled WGS sequence"/>
</dbReference>
<protein>
    <submittedName>
        <fullName evidence="1">Uncharacterized protein</fullName>
    </submittedName>
</protein>
<keyword evidence="2" id="KW-1185">Reference proteome</keyword>
<name>A0ABU3K7X9_9BACT</name>
<dbReference type="EMBL" id="JAQOUE010000001">
    <property type="protein sequence ID" value="MDT7042428.1"/>
    <property type="molecule type" value="Genomic_DNA"/>
</dbReference>
<reference evidence="1 2" key="1">
    <citation type="journal article" date="2023" name="ISME J.">
        <title>Cultivation and genomic characterization of novel and ubiquitous marine nitrite-oxidizing bacteria from the Nitrospirales.</title>
        <authorList>
            <person name="Mueller A.J."/>
            <person name="Daebeler A."/>
            <person name="Herbold C.W."/>
            <person name="Kirkegaard R.H."/>
            <person name="Daims H."/>
        </authorList>
    </citation>
    <scope>NUCLEOTIDE SEQUENCE [LARGE SCALE GENOMIC DNA]</scope>
    <source>
        <strain evidence="1 2">EB</strain>
    </source>
</reference>
<accession>A0ABU3K7X9</accession>
<sequence>MSIPHIVFLSAILFLAGCGGNPYLDASLNPAELQGKPQSWFEENWGKPSAKAQRFFGGETWTYFRIAGGKKTFPYFNFEPNECQISLDFDKEGRLEDSSYSGC</sequence>
<dbReference type="RefSeq" id="WP_313832837.1">
    <property type="nucleotide sequence ID" value="NZ_JAQOUE010000001.1"/>
</dbReference>
<comment type="caution">
    <text evidence="1">The sequence shown here is derived from an EMBL/GenBank/DDBJ whole genome shotgun (WGS) entry which is preliminary data.</text>
</comment>
<evidence type="ECO:0000313" key="2">
    <source>
        <dbReference type="Proteomes" id="UP001250932"/>
    </source>
</evidence>
<organism evidence="1 2">
    <name type="scientific">Candidatus Nitronereus thalassa</name>
    <dbReference type="NCBI Taxonomy" id="3020898"/>
    <lineage>
        <taxon>Bacteria</taxon>
        <taxon>Pseudomonadati</taxon>
        <taxon>Nitrospirota</taxon>
        <taxon>Nitrospiria</taxon>
        <taxon>Nitrospirales</taxon>
        <taxon>Nitrospiraceae</taxon>
        <taxon>Candidatus Nitronereus</taxon>
    </lineage>
</organism>